<proteinExistence type="predicted"/>
<evidence type="ECO:0000313" key="3">
    <source>
        <dbReference type="EMBL" id="KAF4377714.1"/>
    </source>
</evidence>
<feature type="chain" id="PRO_5029826231" evidence="2">
    <location>
        <begin position="20"/>
        <end position="130"/>
    </location>
</feature>
<comment type="caution">
    <text evidence="3">The sequence shown here is derived from an EMBL/GenBank/DDBJ whole genome shotgun (WGS) entry which is preliminary data.</text>
</comment>
<evidence type="ECO:0000256" key="2">
    <source>
        <dbReference type="SAM" id="SignalP"/>
    </source>
</evidence>
<feature type="compositionally biased region" description="Basic and acidic residues" evidence="1">
    <location>
        <begin position="106"/>
        <end position="117"/>
    </location>
</feature>
<evidence type="ECO:0000313" key="4">
    <source>
        <dbReference type="Proteomes" id="UP000525078"/>
    </source>
</evidence>
<sequence>MFSIILSALCFSFSNLDLAGLIRSIKLREGNKSVNSKPAANVKLSSIIDMNSSWSLLFLPKAAREVPHSPSSPQPLPPFSSYSPSPSPSSPWRREQLTKSPSPRSLSRENHYVERQSGKLSPRTLADWRG</sequence>
<feature type="region of interest" description="Disordered" evidence="1">
    <location>
        <begin position="65"/>
        <end position="130"/>
    </location>
</feature>
<reference evidence="3 4" key="1">
    <citation type="journal article" date="2020" name="bioRxiv">
        <title>Sequence and annotation of 42 cannabis genomes reveals extensive copy number variation in cannabinoid synthesis and pathogen resistance genes.</title>
        <authorList>
            <person name="Mckernan K.J."/>
            <person name="Helbert Y."/>
            <person name="Kane L.T."/>
            <person name="Ebling H."/>
            <person name="Zhang L."/>
            <person name="Liu B."/>
            <person name="Eaton Z."/>
            <person name="Mclaughlin S."/>
            <person name="Kingan S."/>
            <person name="Baybayan P."/>
            <person name="Concepcion G."/>
            <person name="Jordan M."/>
            <person name="Riva A."/>
            <person name="Barbazuk W."/>
            <person name="Harkins T."/>
        </authorList>
    </citation>
    <scope>NUCLEOTIDE SEQUENCE [LARGE SCALE GENOMIC DNA]</scope>
    <source>
        <strain evidence="4">cv. Jamaican Lion 4</strain>
        <tissue evidence="3">Leaf</tissue>
    </source>
</reference>
<dbReference type="Proteomes" id="UP000525078">
    <property type="component" value="Unassembled WGS sequence"/>
</dbReference>
<accession>A0A7J6G402</accession>
<dbReference type="AlphaFoldDB" id="A0A7J6G402"/>
<feature type="signal peptide" evidence="2">
    <location>
        <begin position="1"/>
        <end position="19"/>
    </location>
</feature>
<gene>
    <name evidence="3" type="ORF">F8388_011467</name>
</gene>
<dbReference type="EMBL" id="JAATIP010000078">
    <property type="protein sequence ID" value="KAF4377714.1"/>
    <property type="molecule type" value="Genomic_DNA"/>
</dbReference>
<keyword evidence="2" id="KW-0732">Signal</keyword>
<organism evidence="3 4">
    <name type="scientific">Cannabis sativa</name>
    <name type="common">Hemp</name>
    <name type="synonym">Marijuana</name>
    <dbReference type="NCBI Taxonomy" id="3483"/>
    <lineage>
        <taxon>Eukaryota</taxon>
        <taxon>Viridiplantae</taxon>
        <taxon>Streptophyta</taxon>
        <taxon>Embryophyta</taxon>
        <taxon>Tracheophyta</taxon>
        <taxon>Spermatophyta</taxon>
        <taxon>Magnoliopsida</taxon>
        <taxon>eudicotyledons</taxon>
        <taxon>Gunneridae</taxon>
        <taxon>Pentapetalae</taxon>
        <taxon>rosids</taxon>
        <taxon>fabids</taxon>
        <taxon>Rosales</taxon>
        <taxon>Cannabaceae</taxon>
        <taxon>Cannabis</taxon>
    </lineage>
</organism>
<name>A0A7J6G402_CANSA</name>
<protein>
    <submittedName>
        <fullName evidence="3">Uncharacterized protein</fullName>
    </submittedName>
</protein>
<evidence type="ECO:0000256" key="1">
    <source>
        <dbReference type="SAM" id="MobiDB-lite"/>
    </source>
</evidence>